<evidence type="ECO:0000313" key="2">
    <source>
        <dbReference type="EMBL" id="KAK8399123.1"/>
    </source>
</evidence>
<evidence type="ECO:0000313" key="3">
    <source>
        <dbReference type="Proteomes" id="UP001487740"/>
    </source>
</evidence>
<feature type="region of interest" description="Disordered" evidence="1">
    <location>
        <begin position="1"/>
        <end position="57"/>
    </location>
</feature>
<sequence length="217" mass="23701">MRSLGETSMDRGQDPGAGEAERMKDSVDQEQAAAGMKREHARHPEAARGGQSPRRTTLSVHHTPIAHQTLPLVVLQPTEKGQGEWCKQSHAVRLSTLPWGVLEDCRFASILSLPGCRAAPSSQITRRCPAWQGAVAPTAYQNIPYSFLFRMFLMSLKIRFAEGGCQKVPLTLHQIVSSHYHFAPNGGLQPGVLGGAAGTRCILQRDPPEGKTPIENY</sequence>
<feature type="compositionally biased region" description="Basic and acidic residues" evidence="1">
    <location>
        <begin position="8"/>
        <end position="27"/>
    </location>
</feature>
<evidence type="ECO:0000256" key="1">
    <source>
        <dbReference type="SAM" id="MobiDB-lite"/>
    </source>
</evidence>
<dbReference type="EMBL" id="JARAKH010000012">
    <property type="protein sequence ID" value="KAK8399123.1"/>
    <property type="molecule type" value="Genomic_DNA"/>
</dbReference>
<comment type="caution">
    <text evidence="2">The sequence shown here is derived from an EMBL/GenBank/DDBJ whole genome shotgun (WGS) entry which is preliminary data.</text>
</comment>
<keyword evidence="3" id="KW-1185">Reference proteome</keyword>
<feature type="compositionally biased region" description="Basic and acidic residues" evidence="1">
    <location>
        <begin position="36"/>
        <end position="46"/>
    </location>
</feature>
<protein>
    <submittedName>
        <fullName evidence="2">Uncharacterized protein</fullName>
    </submittedName>
</protein>
<gene>
    <name evidence="2" type="ORF">O3P69_004291</name>
</gene>
<dbReference type="AlphaFoldDB" id="A0AAW0UIW3"/>
<proteinExistence type="predicted"/>
<name>A0AAW0UIW3_SCYPA</name>
<dbReference type="Proteomes" id="UP001487740">
    <property type="component" value="Unassembled WGS sequence"/>
</dbReference>
<organism evidence="2 3">
    <name type="scientific">Scylla paramamosain</name>
    <name type="common">Mud crab</name>
    <dbReference type="NCBI Taxonomy" id="85552"/>
    <lineage>
        <taxon>Eukaryota</taxon>
        <taxon>Metazoa</taxon>
        <taxon>Ecdysozoa</taxon>
        <taxon>Arthropoda</taxon>
        <taxon>Crustacea</taxon>
        <taxon>Multicrustacea</taxon>
        <taxon>Malacostraca</taxon>
        <taxon>Eumalacostraca</taxon>
        <taxon>Eucarida</taxon>
        <taxon>Decapoda</taxon>
        <taxon>Pleocyemata</taxon>
        <taxon>Brachyura</taxon>
        <taxon>Eubrachyura</taxon>
        <taxon>Portunoidea</taxon>
        <taxon>Portunidae</taxon>
        <taxon>Portuninae</taxon>
        <taxon>Scylla</taxon>
    </lineage>
</organism>
<reference evidence="2 3" key="1">
    <citation type="submission" date="2023-03" db="EMBL/GenBank/DDBJ databases">
        <title>High-quality genome of Scylla paramamosain provides insights in environmental adaptation.</title>
        <authorList>
            <person name="Zhang L."/>
        </authorList>
    </citation>
    <scope>NUCLEOTIDE SEQUENCE [LARGE SCALE GENOMIC DNA]</scope>
    <source>
        <strain evidence="2">LZ_2023a</strain>
        <tissue evidence="2">Muscle</tissue>
    </source>
</reference>
<accession>A0AAW0UIW3</accession>